<dbReference type="AlphaFoldDB" id="A0A2C6B378"/>
<evidence type="ECO:0000256" key="1">
    <source>
        <dbReference type="ARBA" id="ARBA00022603"/>
    </source>
</evidence>
<comment type="similarity">
    <text evidence="5 6">Belongs to the class I-like SAM-binding methyltransferase superfamily. C5-methyltransferase family.</text>
</comment>
<proteinExistence type="inferred from homology"/>
<evidence type="ECO:0000256" key="5">
    <source>
        <dbReference type="PROSITE-ProRule" id="PRU01016"/>
    </source>
</evidence>
<dbReference type="GO" id="GO:0003886">
    <property type="term" value="F:DNA (cytosine-5-)-methyltransferase activity"/>
    <property type="evidence" value="ECO:0007669"/>
    <property type="project" value="UniProtKB-EC"/>
</dbReference>
<reference evidence="8 9" key="1">
    <citation type="submission" date="2017-06" db="EMBL/GenBank/DDBJ databases">
        <title>Draft genome sequence of Fusobacterium nucleatum subsp. polymorphum KCOM 1248 (=ChDC F113).</title>
        <authorList>
            <person name="Kook J.-K."/>
            <person name="Park S.-N."/>
            <person name="Lim Y.K."/>
            <person name="Roh H."/>
        </authorList>
    </citation>
    <scope>NUCLEOTIDE SEQUENCE [LARGE SCALE GENOMIC DNA]</scope>
    <source>
        <strain evidence="9">KCOM 1248 (ChDC F113)</strain>
    </source>
</reference>
<dbReference type="NCBIfam" id="TIGR00675">
    <property type="entry name" value="dcm"/>
    <property type="match status" value="1"/>
</dbReference>
<evidence type="ECO:0000313" key="8">
    <source>
        <dbReference type="EMBL" id="PHH99006.1"/>
    </source>
</evidence>
<evidence type="ECO:0000256" key="3">
    <source>
        <dbReference type="ARBA" id="ARBA00022691"/>
    </source>
</evidence>
<dbReference type="Proteomes" id="UP000223525">
    <property type="component" value="Unassembled WGS sequence"/>
</dbReference>
<dbReference type="PROSITE" id="PS00094">
    <property type="entry name" value="C5_MTASE_1"/>
    <property type="match status" value="1"/>
</dbReference>
<comment type="caution">
    <text evidence="8">The sequence shown here is derived from an EMBL/GenBank/DDBJ whole genome shotgun (WGS) entry which is preliminary data.</text>
</comment>
<comment type="catalytic activity">
    <reaction evidence="7">
        <text>a 2'-deoxycytidine in DNA + S-adenosyl-L-methionine = a 5-methyl-2'-deoxycytidine in DNA + S-adenosyl-L-homocysteine + H(+)</text>
        <dbReference type="Rhea" id="RHEA:13681"/>
        <dbReference type="Rhea" id="RHEA-COMP:11369"/>
        <dbReference type="Rhea" id="RHEA-COMP:11370"/>
        <dbReference type="ChEBI" id="CHEBI:15378"/>
        <dbReference type="ChEBI" id="CHEBI:57856"/>
        <dbReference type="ChEBI" id="CHEBI:59789"/>
        <dbReference type="ChEBI" id="CHEBI:85452"/>
        <dbReference type="ChEBI" id="CHEBI:85454"/>
        <dbReference type="EC" id="2.1.1.37"/>
    </reaction>
</comment>
<dbReference type="InterPro" id="IPR050750">
    <property type="entry name" value="C5-MTase"/>
</dbReference>
<dbReference type="PANTHER" id="PTHR46098:SF1">
    <property type="entry name" value="TRNA (CYTOSINE(38)-C(5))-METHYLTRANSFERASE"/>
    <property type="match status" value="1"/>
</dbReference>
<organism evidence="8 9">
    <name type="scientific">Fusobacterium nucleatum subsp. polymorphum</name>
    <name type="common">Fusobacterium polymorphum</name>
    <dbReference type="NCBI Taxonomy" id="76857"/>
    <lineage>
        <taxon>Bacteria</taxon>
        <taxon>Fusobacteriati</taxon>
        <taxon>Fusobacteriota</taxon>
        <taxon>Fusobacteriia</taxon>
        <taxon>Fusobacteriales</taxon>
        <taxon>Fusobacteriaceae</taxon>
        <taxon>Fusobacterium</taxon>
    </lineage>
</organism>
<dbReference type="Gene3D" id="3.40.50.150">
    <property type="entry name" value="Vaccinia Virus protein VP39"/>
    <property type="match status" value="1"/>
</dbReference>
<keyword evidence="4" id="KW-0680">Restriction system</keyword>
<dbReference type="PANTHER" id="PTHR46098">
    <property type="entry name" value="TRNA (CYTOSINE(38)-C(5))-METHYLTRANSFERASE"/>
    <property type="match status" value="1"/>
</dbReference>
<gene>
    <name evidence="8" type="ORF">CA836_04340</name>
</gene>
<keyword evidence="3 5" id="KW-0949">S-adenosyl-L-methionine</keyword>
<dbReference type="InterPro" id="IPR018117">
    <property type="entry name" value="C5_DNA_meth_AS"/>
</dbReference>
<evidence type="ECO:0000256" key="4">
    <source>
        <dbReference type="ARBA" id="ARBA00022747"/>
    </source>
</evidence>
<name>A0A2C6B378_FUSNP</name>
<feature type="active site" evidence="5">
    <location>
        <position position="87"/>
    </location>
</feature>
<dbReference type="PROSITE" id="PS51679">
    <property type="entry name" value="SAM_MT_C5"/>
    <property type="match status" value="1"/>
</dbReference>
<sequence length="332" mass="38329">MEKLKKHKQIKVFEGFAGYGGASYGLKRAGINFKVVGYSEFDKFAAALYDANHKDKKGNSIKNWGDITEIDPVMLPDFDLFTGGFPCQPFSSVGLQHGEKDRYGRGTLMYDIIRICDIKRPKYILLENVKGLATKRFKNTFDTLKIELKKIGYGDLCYAILNTKDYGIPQNRERLWMFAQMGGLPYNFSMEPPKIESKMRLSDFVDIHPDEFLYLSDEQIKRIKEFYGIESFVVDEISCFDLYNKKIRDDGISITILAPEHNKMRLVEPSDIVGKEIVRKYSVQEQFRLMGFKDGEVDFINQSYTQLSKRAANGWDVNLVGILLNHIWRQLI</sequence>
<dbReference type="PRINTS" id="PR00105">
    <property type="entry name" value="C5METTRFRASE"/>
</dbReference>
<keyword evidence="2 5" id="KW-0808">Transferase</keyword>
<protein>
    <recommendedName>
        <fullName evidence="7">Cytosine-specific methyltransferase</fullName>
        <ecNumber evidence="7">2.1.1.37</ecNumber>
    </recommendedName>
</protein>
<dbReference type="InterPro" id="IPR029063">
    <property type="entry name" value="SAM-dependent_MTases_sf"/>
</dbReference>
<evidence type="ECO:0000313" key="9">
    <source>
        <dbReference type="Proteomes" id="UP000223525"/>
    </source>
</evidence>
<dbReference type="GO" id="GO:0032259">
    <property type="term" value="P:methylation"/>
    <property type="evidence" value="ECO:0007669"/>
    <property type="project" value="UniProtKB-KW"/>
</dbReference>
<dbReference type="EMBL" id="NIRK01000001">
    <property type="protein sequence ID" value="PHH99006.1"/>
    <property type="molecule type" value="Genomic_DNA"/>
</dbReference>
<dbReference type="EC" id="2.1.1.37" evidence="7"/>
<dbReference type="RefSeq" id="WP_099002608.1">
    <property type="nucleotide sequence ID" value="NZ_CP077158.1"/>
</dbReference>
<dbReference type="SUPFAM" id="SSF53335">
    <property type="entry name" value="S-adenosyl-L-methionine-dependent methyltransferases"/>
    <property type="match status" value="1"/>
</dbReference>
<evidence type="ECO:0000256" key="7">
    <source>
        <dbReference type="RuleBase" id="RU000417"/>
    </source>
</evidence>
<evidence type="ECO:0000256" key="2">
    <source>
        <dbReference type="ARBA" id="ARBA00022679"/>
    </source>
</evidence>
<dbReference type="GO" id="GO:0009307">
    <property type="term" value="P:DNA restriction-modification system"/>
    <property type="evidence" value="ECO:0007669"/>
    <property type="project" value="UniProtKB-KW"/>
</dbReference>
<evidence type="ECO:0000256" key="6">
    <source>
        <dbReference type="RuleBase" id="RU000416"/>
    </source>
</evidence>
<dbReference type="Pfam" id="PF00145">
    <property type="entry name" value="DNA_methylase"/>
    <property type="match status" value="1"/>
</dbReference>
<dbReference type="InterPro" id="IPR001525">
    <property type="entry name" value="C5_MeTfrase"/>
</dbReference>
<accession>A0A2C6B378</accession>
<keyword evidence="1 5" id="KW-0489">Methyltransferase</keyword>